<evidence type="ECO:0000313" key="1">
    <source>
        <dbReference type="EMBL" id="ADO98258.1"/>
    </source>
</evidence>
<protein>
    <submittedName>
        <fullName evidence="1">Uncharacterized protein</fullName>
    </submittedName>
</protein>
<gene>
    <name evidence="1" type="ORF">SSSM7_193</name>
</gene>
<dbReference type="EMBL" id="GU071098">
    <property type="protein sequence ID" value="ADO98258.1"/>
    <property type="molecule type" value="Genomic_DNA"/>
</dbReference>
<name>E3SLB0_9CAUD</name>
<proteinExistence type="predicted"/>
<sequence length="419" mass="46396">MARSAEEVLELNQILQEINIPDRDVSVKGATSKQVTYVVKSNDRDGTKAAVESLISRLGRVYNEQRSISSIPVSCVRMSDGTILTFIYKPKTGGMSMTTLNSSITELFPCIAFMNGISPNLSVRDFYQAVRNANSPSGGYYLTSQDALAGKKFIDQAETGSFQTKVTNAKNITKWLLSHNSKHPISQCYWGYRAKPSGVEGSHPGDIFIQYRNGGMLGISLKAGTAKSAEPKLNTYVKPIFDFFGEQNRYNAIKDRLWPQYESIEGIEASDKAFWGTSRLAVKTFEFEKENEAEYNRLYDINLGIVREELINLFNGNFTMAKKYITQKIAYSGFRTPAITIKATETDASLDNTNEKLSAALSAVTSVRASVGSGKQDFNIMLSDGSVMSMAFTTRTNKVGAMHKLGQFQNLAVKFNKIS</sequence>
<keyword evidence="2" id="KW-1185">Reference proteome</keyword>
<accession>E3SLB0</accession>
<organism evidence="1 2">
    <name type="scientific">Synechococcus phage S-SSM7</name>
    <dbReference type="NCBI Taxonomy" id="445686"/>
    <lineage>
        <taxon>Viruses</taxon>
        <taxon>Duplodnaviria</taxon>
        <taxon>Heunggongvirae</taxon>
        <taxon>Uroviricota</taxon>
        <taxon>Caudoviricetes</taxon>
        <taxon>Pantevenvirales</taxon>
        <taxon>Kyanoviridae</taxon>
        <taxon>Lipsvirus</taxon>
        <taxon>Lipsvirus ssm7</taxon>
    </lineage>
</organism>
<dbReference type="RefSeq" id="YP_004324245.1">
    <property type="nucleotide sequence ID" value="NC_015287.1"/>
</dbReference>
<evidence type="ECO:0000313" key="2">
    <source>
        <dbReference type="Proteomes" id="UP000006527"/>
    </source>
</evidence>
<dbReference type="OrthoDB" id="15158at10239"/>
<dbReference type="KEGG" id="vg:10328761"/>
<dbReference type="Proteomes" id="UP000006527">
    <property type="component" value="Segment"/>
</dbReference>
<dbReference type="GeneID" id="10328761"/>
<reference evidence="1 2" key="1">
    <citation type="journal article" date="2010" name="Environ. Microbiol.">
        <title>Genomic analysis of oceanic cyanobacterial myoviruses compared with T4-like myoviruses from diverse hosts and environments.</title>
        <authorList>
            <person name="Sullivan M.B."/>
            <person name="Huang K.H."/>
            <person name="Ignacio-Espinoza J.C."/>
            <person name="Berlin A.M."/>
            <person name="Kelly L."/>
            <person name="Weigele P.R."/>
            <person name="DeFrancesco A.S."/>
            <person name="Kern S.E."/>
            <person name="Thompson L.R."/>
            <person name="Young S."/>
            <person name="Yandava C."/>
            <person name="Fu R."/>
            <person name="Krastins B."/>
            <person name="Chase M."/>
            <person name="Sarracino D."/>
            <person name="Osburne M.S."/>
            <person name="Henn M.R."/>
            <person name="Chisholm S.W."/>
        </authorList>
    </citation>
    <scope>NUCLEOTIDE SEQUENCE [LARGE SCALE GENOMIC DNA]</scope>
    <source>
        <strain evidence="1">8109-3</strain>
    </source>
</reference>